<evidence type="ECO:0000256" key="6">
    <source>
        <dbReference type="ARBA" id="ARBA00022801"/>
    </source>
</evidence>
<comment type="catalytic activity">
    <reaction evidence="13">
        <text>Successive hydrolysis of beta-D-glucose units from the non-reducing ends of (1-&gt;3)-beta-D-glucans, releasing alpha-glucose.</text>
        <dbReference type="EC" id="3.2.1.58"/>
    </reaction>
</comment>
<evidence type="ECO:0000259" key="19">
    <source>
        <dbReference type="PROSITE" id="PS50941"/>
    </source>
</evidence>
<dbReference type="GO" id="GO:0005886">
    <property type="term" value="C:plasma membrane"/>
    <property type="evidence" value="ECO:0007669"/>
    <property type="project" value="UniProtKB-SubCell"/>
</dbReference>
<evidence type="ECO:0000256" key="1">
    <source>
        <dbReference type="ARBA" id="ARBA00004401"/>
    </source>
</evidence>
<evidence type="ECO:0000256" key="10">
    <source>
        <dbReference type="ARBA" id="ARBA00023180"/>
    </source>
</evidence>
<evidence type="ECO:0000256" key="16">
    <source>
        <dbReference type="ARBA" id="ARBA00041260"/>
    </source>
</evidence>
<dbReference type="PROSITE" id="PS50941">
    <property type="entry name" value="CHIT_BIND_I_2"/>
    <property type="match status" value="1"/>
</dbReference>
<dbReference type="GO" id="GO:0009251">
    <property type="term" value="P:glucan catabolic process"/>
    <property type="evidence" value="ECO:0007669"/>
    <property type="project" value="TreeGrafter"/>
</dbReference>
<evidence type="ECO:0000256" key="3">
    <source>
        <dbReference type="ARBA" id="ARBA00022475"/>
    </source>
</evidence>
<dbReference type="GO" id="GO:0005576">
    <property type="term" value="C:extracellular region"/>
    <property type="evidence" value="ECO:0007669"/>
    <property type="project" value="TreeGrafter"/>
</dbReference>
<protein>
    <recommendedName>
        <fullName evidence="15">glucan 1,3-beta-glucosidase</fullName>
        <ecNumber evidence="15">3.2.1.58</ecNumber>
    </recommendedName>
    <alternativeName>
        <fullName evidence="16">Exo-1,3-beta-glucanase D</fullName>
    </alternativeName>
</protein>
<evidence type="ECO:0000313" key="20">
    <source>
        <dbReference type="EMBL" id="PRP74049.1"/>
    </source>
</evidence>
<dbReference type="EMBL" id="MDYQ01000502">
    <property type="protein sequence ID" value="PRP74049.1"/>
    <property type="molecule type" value="Genomic_DNA"/>
</dbReference>
<keyword evidence="21" id="KW-1185">Reference proteome</keyword>
<evidence type="ECO:0000256" key="9">
    <source>
        <dbReference type="ARBA" id="ARBA00023136"/>
    </source>
</evidence>
<keyword evidence="11 18" id="KW-0326">Glycosidase</keyword>
<evidence type="ECO:0000256" key="13">
    <source>
        <dbReference type="ARBA" id="ARBA00036824"/>
    </source>
</evidence>
<evidence type="ECO:0000256" key="17">
    <source>
        <dbReference type="PROSITE-ProRule" id="PRU00261"/>
    </source>
</evidence>
<dbReference type="GO" id="GO:0008061">
    <property type="term" value="F:chitin binding"/>
    <property type="evidence" value="ECO:0007669"/>
    <property type="project" value="UniProtKB-UniRule"/>
</dbReference>
<reference evidence="20 21" key="1">
    <citation type="journal article" date="2018" name="Genome Biol. Evol.">
        <title>Multiple Roots of Fruiting Body Formation in Amoebozoa.</title>
        <authorList>
            <person name="Hillmann F."/>
            <person name="Forbes G."/>
            <person name="Novohradska S."/>
            <person name="Ferling I."/>
            <person name="Riege K."/>
            <person name="Groth M."/>
            <person name="Westermann M."/>
            <person name="Marz M."/>
            <person name="Spaller T."/>
            <person name="Winckler T."/>
            <person name="Schaap P."/>
            <person name="Glockner G."/>
        </authorList>
    </citation>
    <scope>NUCLEOTIDE SEQUENCE [LARGE SCALE GENOMIC DNA]</scope>
    <source>
        <strain evidence="20 21">Jena</strain>
    </source>
</reference>
<dbReference type="InterPro" id="IPR001002">
    <property type="entry name" value="Chitin-bd_1"/>
</dbReference>
<evidence type="ECO:0000313" key="21">
    <source>
        <dbReference type="Proteomes" id="UP000241769"/>
    </source>
</evidence>
<dbReference type="InParanoid" id="A0A2P6MQR5"/>
<evidence type="ECO:0000256" key="7">
    <source>
        <dbReference type="ARBA" id="ARBA00022968"/>
    </source>
</evidence>
<name>A0A2P6MQR5_9EUKA</name>
<feature type="domain" description="Chitin-binding type-1" evidence="19">
    <location>
        <begin position="141"/>
        <end position="175"/>
    </location>
</feature>
<dbReference type="Gene3D" id="3.30.60.10">
    <property type="entry name" value="Endochitinase-like"/>
    <property type="match status" value="1"/>
</dbReference>
<keyword evidence="5" id="KW-0812">Transmembrane</keyword>
<keyword evidence="3" id="KW-1003">Cell membrane</keyword>
<evidence type="ECO:0000256" key="4">
    <source>
        <dbReference type="ARBA" id="ARBA00022669"/>
    </source>
</evidence>
<feature type="disulfide bond" evidence="17">
    <location>
        <begin position="151"/>
        <end position="165"/>
    </location>
</feature>
<gene>
    <name evidence="20" type="ORF">PROFUN_08673</name>
</gene>
<dbReference type="STRING" id="1890364.A0A2P6MQR5"/>
<evidence type="ECO:0000256" key="8">
    <source>
        <dbReference type="ARBA" id="ARBA00022989"/>
    </source>
</evidence>
<evidence type="ECO:0000256" key="5">
    <source>
        <dbReference type="ARBA" id="ARBA00022692"/>
    </source>
</evidence>
<organism evidence="20 21">
    <name type="scientific">Planoprotostelium fungivorum</name>
    <dbReference type="NCBI Taxonomy" id="1890364"/>
    <lineage>
        <taxon>Eukaryota</taxon>
        <taxon>Amoebozoa</taxon>
        <taxon>Evosea</taxon>
        <taxon>Variosea</taxon>
        <taxon>Cavosteliida</taxon>
        <taxon>Cavosteliaceae</taxon>
        <taxon>Planoprotostelium</taxon>
    </lineage>
</organism>
<comment type="similarity">
    <text evidence="2 18">Belongs to the glycosyl hydrolase 5 (cellulase A) family.</text>
</comment>
<evidence type="ECO:0000256" key="12">
    <source>
        <dbReference type="ARBA" id="ARBA00023316"/>
    </source>
</evidence>
<keyword evidence="6 18" id="KW-0378">Hydrolase</keyword>
<dbReference type="GO" id="GO:0009986">
    <property type="term" value="C:cell surface"/>
    <property type="evidence" value="ECO:0007669"/>
    <property type="project" value="TreeGrafter"/>
</dbReference>
<dbReference type="InterPro" id="IPR036861">
    <property type="entry name" value="Endochitinase-like_sf"/>
</dbReference>
<dbReference type="SUPFAM" id="SSF51445">
    <property type="entry name" value="(Trans)glycosidases"/>
    <property type="match status" value="1"/>
</dbReference>
<keyword evidence="8" id="KW-1133">Transmembrane helix</keyword>
<keyword evidence="17" id="KW-1015">Disulfide bond</keyword>
<evidence type="ECO:0000256" key="11">
    <source>
        <dbReference type="ARBA" id="ARBA00023295"/>
    </source>
</evidence>
<dbReference type="Proteomes" id="UP000241769">
    <property type="component" value="Unassembled WGS sequence"/>
</dbReference>
<dbReference type="Pfam" id="PF00187">
    <property type="entry name" value="Chitin_bind_1"/>
    <property type="match status" value="1"/>
</dbReference>
<comment type="function">
    <text evidence="14">Glucosidase involved in the degradation of cellulosic biomass. Active on lichenan.</text>
</comment>
<dbReference type="Gene3D" id="3.20.20.80">
    <property type="entry name" value="Glycosidases"/>
    <property type="match status" value="1"/>
</dbReference>
<dbReference type="GO" id="GO:0004338">
    <property type="term" value="F:glucan exo-1,3-beta-glucosidase activity"/>
    <property type="evidence" value="ECO:0007669"/>
    <property type="project" value="UniProtKB-EC"/>
</dbReference>
<comment type="subcellular location">
    <subcellularLocation>
        <location evidence="1">Cell membrane</location>
        <topology evidence="1">Single-pass type II membrane protein</topology>
    </subcellularLocation>
</comment>
<keyword evidence="10" id="KW-0325">Glycoprotein</keyword>
<sequence length="569" mass="62262">MSAARHCVENKVARCTFYPILSDVGVRVGSNPSEMLPSTALSPSLSDRESRTIDELYLFCTFLSNPVRHVHIAVAHWDSWASVRFATGIRLEIQLLLERKNHWAVTQLQLIFGGAHNGETMARGVYSLLLVAVLGLTIVLAQNCGCDGGECCSQWGYCGTGNDYCGRGCKQNCGGNNNGGNNGGNNNNGGNDNNNGGGSDCAKNRLASVKNGSAKPKGVNLGSWFVLEAWMSGGPWDAGNCDHNSAPGSYLLEQCLNRQGKRQSVMNNHWNTFITENDFKQMSAAGINFVRLPVGWWHIYDDHGGPQNVQPYVSPTDYQTGGLAYITKAFDWAAKYGIGVLLCMHAAPGSQGGTDNSSPSDNSGNFYWDKYSNNQEATIDSIKKYVNKYHNHAAYWGVALMNEPRGDTNVLRNYYLKAYNAVRTMTDRPVVINPLISPFQSGCEGEWTNFMQGGQYTNVWYDMHYYSCFGGDGDQNNSGGAIGYINWDRKNQIAALKAAQPGKKILVGEWAGANHFGDDNLVGFVNAQMNVYGTADGWTFWSWAGSGGGWNFRDMLGKGIDKGQLNQQC</sequence>
<dbReference type="GO" id="GO:0071555">
    <property type="term" value="P:cell wall organization"/>
    <property type="evidence" value="ECO:0007669"/>
    <property type="project" value="UniProtKB-KW"/>
</dbReference>
<dbReference type="EC" id="3.2.1.58" evidence="15"/>
<dbReference type="PANTHER" id="PTHR31297">
    <property type="entry name" value="GLUCAN ENDO-1,6-BETA-GLUCOSIDASE B"/>
    <property type="match status" value="1"/>
</dbReference>
<evidence type="ECO:0000256" key="14">
    <source>
        <dbReference type="ARBA" id="ARBA00037126"/>
    </source>
</evidence>
<dbReference type="InterPro" id="IPR050386">
    <property type="entry name" value="Glycosyl_hydrolase_5"/>
</dbReference>
<evidence type="ECO:0000256" key="18">
    <source>
        <dbReference type="RuleBase" id="RU361153"/>
    </source>
</evidence>
<feature type="disulfide bond" evidence="17">
    <location>
        <begin position="169"/>
        <end position="173"/>
    </location>
</feature>
<feature type="disulfide bond" evidence="17">
    <location>
        <begin position="146"/>
        <end position="158"/>
    </location>
</feature>
<dbReference type="SUPFAM" id="SSF57016">
    <property type="entry name" value="Plant lectins/antimicrobial peptides"/>
    <property type="match status" value="1"/>
</dbReference>
<dbReference type="PROSITE" id="PS00026">
    <property type="entry name" value="CHIT_BIND_I_1"/>
    <property type="match status" value="1"/>
</dbReference>
<comment type="caution">
    <text evidence="20">The sequence shown here is derived from an EMBL/GenBank/DDBJ whole genome shotgun (WGS) entry which is preliminary data.</text>
</comment>
<evidence type="ECO:0000256" key="15">
    <source>
        <dbReference type="ARBA" id="ARBA00038929"/>
    </source>
</evidence>
<accession>A0A2P6MQR5</accession>
<dbReference type="CDD" id="cd00035">
    <property type="entry name" value="ChtBD1"/>
    <property type="match status" value="1"/>
</dbReference>
<comment type="caution">
    <text evidence="17">Lacks conserved residue(s) required for the propagation of feature annotation.</text>
</comment>
<dbReference type="InterPro" id="IPR018371">
    <property type="entry name" value="Chitin-binding_1_CS"/>
</dbReference>
<dbReference type="OrthoDB" id="62120at2759"/>
<keyword evidence="9" id="KW-0472">Membrane</keyword>
<dbReference type="InterPro" id="IPR001547">
    <property type="entry name" value="Glyco_hydro_5"/>
</dbReference>
<evidence type="ECO:0000256" key="2">
    <source>
        <dbReference type="ARBA" id="ARBA00005641"/>
    </source>
</evidence>
<keyword evidence="12" id="KW-0961">Cell wall biogenesis/degradation</keyword>
<proteinExistence type="inferred from homology"/>
<dbReference type="SMART" id="SM00270">
    <property type="entry name" value="ChtBD1"/>
    <property type="match status" value="1"/>
</dbReference>
<dbReference type="PANTHER" id="PTHR31297:SF34">
    <property type="entry name" value="GLUCAN 1,3-BETA-GLUCOSIDASE 2"/>
    <property type="match status" value="1"/>
</dbReference>
<dbReference type="AlphaFoldDB" id="A0A2P6MQR5"/>
<keyword evidence="4 17" id="KW-0147">Chitin-binding</keyword>
<keyword evidence="7" id="KW-0735">Signal-anchor</keyword>
<dbReference type="InterPro" id="IPR017853">
    <property type="entry name" value="GH"/>
</dbReference>
<dbReference type="Pfam" id="PF00150">
    <property type="entry name" value="Cellulase"/>
    <property type="match status" value="1"/>
</dbReference>